<dbReference type="InterPro" id="IPR008954">
    <property type="entry name" value="Moesin_tail_sf"/>
</dbReference>
<dbReference type="PANTHER" id="PTHR47137">
    <property type="entry name" value="ERMIN"/>
    <property type="match status" value="1"/>
</dbReference>
<feature type="compositionally biased region" description="Basic and acidic residues" evidence="10">
    <location>
        <begin position="115"/>
        <end position="124"/>
    </location>
</feature>
<feature type="compositionally biased region" description="Polar residues" evidence="10">
    <location>
        <begin position="95"/>
        <end position="105"/>
    </location>
</feature>
<evidence type="ECO:0000256" key="10">
    <source>
        <dbReference type="SAM" id="MobiDB-lite"/>
    </source>
</evidence>
<protein>
    <recommendedName>
        <fullName evidence="8">Ermin</fullName>
    </recommendedName>
    <alternativeName>
        <fullName evidence="9">Juxtanodin</fullName>
    </alternativeName>
</protein>
<feature type="compositionally biased region" description="Polar residues" evidence="10">
    <location>
        <begin position="339"/>
        <end position="349"/>
    </location>
</feature>
<feature type="compositionally biased region" description="Basic and acidic residues" evidence="10">
    <location>
        <begin position="146"/>
        <end position="164"/>
    </location>
</feature>
<dbReference type="InterPro" id="IPR045346">
    <property type="entry name" value="Ermin"/>
</dbReference>
<organism evidence="11 12">
    <name type="scientific">Alosa alosa</name>
    <name type="common">allis shad</name>
    <dbReference type="NCBI Taxonomy" id="278164"/>
    <lineage>
        <taxon>Eukaryota</taxon>
        <taxon>Metazoa</taxon>
        <taxon>Chordata</taxon>
        <taxon>Craniata</taxon>
        <taxon>Vertebrata</taxon>
        <taxon>Euteleostomi</taxon>
        <taxon>Actinopterygii</taxon>
        <taxon>Neopterygii</taxon>
        <taxon>Teleostei</taxon>
        <taxon>Clupei</taxon>
        <taxon>Clupeiformes</taxon>
        <taxon>Clupeoidei</taxon>
        <taxon>Clupeidae</taxon>
        <taxon>Alosa</taxon>
    </lineage>
</organism>
<feature type="compositionally biased region" description="Basic and acidic residues" evidence="10">
    <location>
        <begin position="571"/>
        <end position="607"/>
    </location>
</feature>
<feature type="compositionally biased region" description="Basic and acidic residues" evidence="10">
    <location>
        <begin position="418"/>
        <end position="431"/>
    </location>
</feature>
<dbReference type="GO" id="GO:0051015">
    <property type="term" value="F:actin filament binding"/>
    <property type="evidence" value="ECO:0007669"/>
    <property type="project" value="InterPro"/>
</dbReference>
<keyword evidence="6" id="KW-0206">Cytoskeleton</keyword>
<feature type="compositionally biased region" description="Polar residues" evidence="10">
    <location>
        <begin position="165"/>
        <end position="178"/>
    </location>
</feature>
<name>A0AAV6FY09_9TELE</name>
<comment type="subcellular location">
    <subcellularLocation>
        <location evidence="1">Cytoplasm</location>
        <location evidence="1">Cytoskeleton</location>
    </subcellularLocation>
</comment>
<dbReference type="GO" id="GO:0033270">
    <property type="term" value="C:paranode region of axon"/>
    <property type="evidence" value="ECO:0007669"/>
    <property type="project" value="TreeGrafter"/>
</dbReference>
<evidence type="ECO:0000256" key="1">
    <source>
        <dbReference type="ARBA" id="ARBA00004245"/>
    </source>
</evidence>
<feature type="compositionally biased region" description="Basic and acidic residues" evidence="10">
    <location>
        <begin position="530"/>
        <end position="553"/>
    </location>
</feature>
<dbReference type="GO" id="GO:0005938">
    <property type="term" value="C:cell cortex"/>
    <property type="evidence" value="ECO:0007669"/>
    <property type="project" value="TreeGrafter"/>
</dbReference>
<dbReference type="GO" id="GO:0070062">
    <property type="term" value="C:extracellular exosome"/>
    <property type="evidence" value="ECO:0007669"/>
    <property type="project" value="TreeGrafter"/>
</dbReference>
<dbReference type="EMBL" id="JADWDJ010000017">
    <property type="protein sequence ID" value="KAG5267630.1"/>
    <property type="molecule type" value="Genomic_DNA"/>
</dbReference>
<keyword evidence="12" id="KW-1185">Reference proteome</keyword>
<dbReference type="Pfam" id="PF20491">
    <property type="entry name" value="Ermin"/>
    <property type="match status" value="1"/>
</dbReference>
<comment type="caution">
    <text evidence="11">The sequence shown here is derived from an EMBL/GenBank/DDBJ whole genome shotgun (WGS) entry which is preliminary data.</text>
</comment>
<evidence type="ECO:0000256" key="2">
    <source>
        <dbReference type="ARBA" id="ARBA00011216"/>
    </source>
</evidence>
<feature type="compositionally biased region" description="Basic and acidic residues" evidence="10">
    <location>
        <begin position="78"/>
        <end position="93"/>
    </location>
</feature>
<feature type="compositionally biased region" description="Low complexity" evidence="10">
    <location>
        <begin position="386"/>
        <end position="398"/>
    </location>
</feature>
<dbReference type="AlphaFoldDB" id="A0AAV6FY09"/>
<feature type="region of interest" description="Disordered" evidence="10">
    <location>
        <begin position="272"/>
        <end position="632"/>
    </location>
</feature>
<dbReference type="PANTHER" id="PTHR47137:SF1">
    <property type="entry name" value="ERMIN"/>
    <property type="match status" value="1"/>
</dbReference>
<dbReference type="Gene3D" id="6.10.360.10">
    <property type="match status" value="1"/>
</dbReference>
<evidence type="ECO:0000256" key="9">
    <source>
        <dbReference type="ARBA" id="ARBA00031224"/>
    </source>
</evidence>
<evidence type="ECO:0000256" key="8">
    <source>
        <dbReference type="ARBA" id="ARBA00026168"/>
    </source>
</evidence>
<feature type="compositionally biased region" description="Polar residues" evidence="10">
    <location>
        <begin position="609"/>
        <end position="620"/>
    </location>
</feature>
<dbReference type="GO" id="GO:0043025">
    <property type="term" value="C:neuronal cell body"/>
    <property type="evidence" value="ECO:0007669"/>
    <property type="project" value="TreeGrafter"/>
</dbReference>
<dbReference type="GO" id="GO:0005856">
    <property type="term" value="C:cytoskeleton"/>
    <property type="evidence" value="ECO:0007669"/>
    <property type="project" value="UniProtKB-SubCell"/>
</dbReference>
<comment type="function">
    <text evidence="7">Plays a role in cytoskeletal rearrangements during the late wrapping and/or compaction phases of myelinogenesis as well as in maintenance and stability of myelin sheath in the adult. May play an important role in late-stage oligodendroglia maturation, myelin/Ranvier node formation during CNS development, and in the maintenance and plasticity of related structures in the mature CNS.</text>
</comment>
<feature type="compositionally biased region" description="Polar residues" evidence="10">
    <location>
        <begin position="432"/>
        <end position="445"/>
    </location>
</feature>
<evidence type="ECO:0000256" key="4">
    <source>
        <dbReference type="ARBA" id="ARBA00022553"/>
    </source>
</evidence>
<keyword evidence="4" id="KW-0597">Phosphoprotein</keyword>
<dbReference type="GO" id="GO:0007015">
    <property type="term" value="P:actin filament organization"/>
    <property type="evidence" value="ECO:0007669"/>
    <property type="project" value="InterPro"/>
</dbReference>
<sequence>MEYLWNRTEKLEGSENNGGSTISSCVEQFIGGISDILSLENILEATASILEDDEDENELEDVLLIQCGDKNPCSVDGDGDKCQSDSQTEKEPPENGQSEVSVSDHNLTEILADDVTVKDNHETAQDSSNLKPSEDTIAVHHLSSTQEEHEEIRNDSSEVRDDSSPQKPSPQTITSATSEDIDKGDHDLRLLSGPKTSHKEEGPATESVLMEKEVPTTDFSKVPQIESKTPTAVLNHTSDLPQENILHDTTSPASGQQHEMADQMMDLRISQPELGEVSATVSPSPGGEDVEEGDTCNPLTDVSSTEQPEGESAKLQTGDFNLSPAPQMMETILEEEDSSSPSQTNSMTHVSPCESDPVHTEPEPEPEQEREPEPEASSSPVGLPTAPQDHSQDQQDSPASDEPEGGDTAPPAPAPALERADREAVSPEDSKGTPSTEQQSVSSTEPDSHSPEEPPGQAPTTTTTAATATTTLHQDEQPGDQPPAPAPQATAPEPGVLPPASLHAMPESPNSGLKAPDFAAVGQEVTSMEQKGKEASSADKPRTDALKVNREEQPSGQPIPGQYGKPQPIGEQRDKPVPEEDRSDKKEAELEFVEREDHEECGNDAQRENGAQSSQSTQSLGEIASTDGQPANKKYNTVCYRKIKKGNTKQRIDEFESMMSF</sequence>
<evidence type="ECO:0000256" key="7">
    <source>
        <dbReference type="ARBA" id="ARBA00025213"/>
    </source>
</evidence>
<feature type="compositionally biased region" description="Polar residues" evidence="10">
    <location>
        <begin position="226"/>
        <end position="257"/>
    </location>
</feature>
<dbReference type="Proteomes" id="UP000823561">
    <property type="component" value="Chromosome 17"/>
</dbReference>
<feature type="compositionally biased region" description="Basic and acidic residues" evidence="10">
    <location>
        <begin position="356"/>
        <end position="373"/>
    </location>
</feature>
<reference evidence="11 12" key="1">
    <citation type="submission" date="2020-10" db="EMBL/GenBank/DDBJ databases">
        <title>Chromosome-scale genome assembly of the Allis shad, Alosa alosa.</title>
        <authorList>
            <person name="Margot Z."/>
            <person name="Christophe K."/>
            <person name="Cabau C."/>
            <person name="Louis A."/>
            <person name="Berthelot C."/>
            <person name="Parey E."/>
            <person name="Roest Crollius H."/>
            <person name="Montfort J."/>
            <person name="Robinson-Rechavi M."/>
            <person name="Bucao C."/>
            <person name="Bouchez O."/>
            <person name="Gislard M."/>
            <person name="Lluch J."/>
            <person name="Milhes M."/>
            <person name="Lampietro C."/>
            <person name="Lopez Roques C."/>
            <person name="Donnadieu C."/>
            <person name="Braasch I."/>
            <person name="Desvignes T."/>
            <person name="Postlethwait J."/>
            <person name="Bobe J."/>
            <person name="Guiguen Y."/>
        </authorList>
    </citation>
    <scope>NUCLEOTIDE SEQUENCE [LARGE SCALE GENOMIC DNA]</scope>
    <source>
        <strain evidence="11">M-15738</strain>
        <tissue evidence="11">Blood</tissue>
    </source>
</reference>
<comment type="subunit">
    <text evidence="2">Binds actin.</text>
</comment>
<feature type="compositionally biased region" description="Basic and acidic residues" evidence="10">
    <location>
        <begin position="180"/>
        <end position="189"/>
    </location>
</feature>
<dbReference type="GO" id="GO:0030175">
    <property type="term" value="C:filopodium"/>
    <property type="evidence" value="ECO:0007669"/>
    <property type="project" value="TreeGrafter"/>
</dbReference>
<dbReference type="GO" id="GO:0001763">
    <property type="term" value="P:morphogenesis of a branching structure"/>
    <property type="evidence" value="ECO:0007669"/>
    <property type="project" value="TreeGrafter"/>
</dbReference>
<evidence type="ECO:0000313" key="12">
    <source>
        <dbReference type="Proteomes" id="UP000823561"/>
    </source>
</evidence>
<evidence type="ECO:0000256" key="5">
    <source>
        <dbReference type="ARBA" id="ARBA00023203"/>
    </source>
</evidence>
<keyword evidence="5" id="KW-0009">Actin-binding</keyword>
<dbReference type="GO" id="GO:0008360">
    <property type="term" value="P:regulation of cell shape"/>
    <property type="evidence" value="ECO:0007669"/>
    <property type="project" value="InterPro"/>
</dbReference>
<evidence type="ECO:0000313" key="11">
    <source>
        <dbReference type="EMBL" id="KAG5267630.1"/>
    </source>
</evidence>
<feature type="region of interest" description="Disordered" evidence="10">
    <location>
        <begin position="69"/>
        <end position="259"/>
    </location>
</feature>
<feature type="compositionally biased region" description="Polar residues" evidence="10">
    <location>
        <begin position="297"/>
        <end position="307"/>
    </location>
</feature>
<dbReference type="GO" id="GO:0031344">
    <property type="term" value="P:regulation of cell projection organization"/>
    <property type="evidence" value="ECO:0007669"/>
    <property type="project" value="TreeGrafter"/>
</dbReference>
<dbReference type="GO" id="GO:0043209">
    <property type="term" value="C:myelin sheath"/>
    <property type="evidence" value="ECO:0007669"/>
    <property type="project" value="TreeGrafter"/>
</dbReference>
<feature type="compositionally biased region" description="Low complexity" evidence="10">
    <location>
        <begin position="460"/>
        <end position="471"/>
    </location>
</feature>
<accession>A0AAV6FY09</accession>
<keyword evidence="3" id="KW-0963">Cytoplasm</keyword>
<gene>
    <name evidence="11" type="ORF">AALO_G00223870</name>
</gene>
<proteinExistence type="predicted"/>
<dbReference type="GO" id="GO:0033269">
    <property type="term" value="C:internode region of axon"/>
    <property type="evidence" value="ECO:0007669"/>
    <property type="project" value="TreeGrafter"/>
</dbReference>
<evidence type="ECO:0000256" key="6">
    <source>
        <dbReference type="ARBA" id="ARBA00023212"/>
    </source>
</evidence>
<evidence type="ECO:0000256" key="3">
    <source>
        <dbReference type="ARBA" id="ARBA00022490"/>
    </source>
</evidence>